<keyword evidence="12" id="KW-1185">Reference proteome</keyword>
<dbReference type="Pfam" id="PF00535">
    <property type="entry name" value="Glycos_transf_2"/>
    <property type="match status" value="1"/>
</dbReference>
<dbReference type="InterPro" id="IPR001173">
    <property type="entry name" value="Glyco_trans_2-like"/>
</dbReference>
<evidence type="ECO:0000256" key="9">
    <source>
        <dbReference type="SAM" id="Phobius"/>
    </source>
</evidence>
<dbReference type="PANTHER" id="PTHR48090">
    <property type="entry name" value="UNDECAPRENYL-PHOSPHATE 4-DEOXY-4-FORMAMIDO-L-ARABINOSE TRANSFERASE-RELATED"/>
    <property type="match status" value="1"/>
</dbReference>
<comment type="subcellular location">
    <subcellularLocation>
        <location evidence="1">Cell membrane</location>
        <topology evidence="1">Multi-pass membrane protein</topology>
    </subcellularLocation>
</comment>
<dbReference type="FunFam" id="3.90.550.10:FF:000079">
    <property type="entry name" value="Probable glycosyl transferase"/>
    <property type="match status" value="1"/>
</dbReference>
<dbReference type="RefSeq" id="WP_218821385.1">
    <property type="nucleotide sequence ID" value="NZ_FZOS01000003.1"/>
</dbReference>
<dbReference type="GO" id="GO:0016757">
    <property type="term" value="F:glycosyltransferase activity"/>
    <property type="evidence" value="ECO:0007669"/>
    <property type="project" value="UniProtKB-KW"/>
</dbReference>
<evidence type="ECO:0000256" key="1">
    <source>
        <dbReference type="ARBA" id="ARBA00004651"/>
    </source>
</evidence>
<organism evidence="11 12">
    <name type="scientific">Edaphosphingomonas laterariae</name>
    <dbReference type="NCBI Taxonomy" id="861865"/>
    <lineage>
        <taxon>Bacteria</taxon>
        <taxon>Pseudomonadati</taxon>
        <taxon>Pseudomonadota</taxon>
        <taxon>Alphaproteobacteria</taxon>
        <taxon>Sphingomonadales</taxon>
        <taxon>Rhizorhabdaceae</taxon>
        <taxon>Edaphosphingomonas</taxon>
    </lineage>
</organism>
<gene>
    <name evidence="11" type="ORF">SAMN06295912_103175</name>
</gene>
<dbReference type="AlphaFoldDB" id="A0A239D1Q1"/>
<evidence type="ECO:0000256" key="4">
    <source>
        <dbReference type="ARBA" id="ARBA00022679"/>
    </source>
</evidence>
<evidence type="ECO:0000259" key="10">
    <source>
        <dbReference type="Pfam" id="PF00535"/>
    </source>
</evidence>
<feature type="transmembrane region" description="Helical" evidence="9">
    <location>
        <begin position="270"/>
        <end position="295"/>
    </location>
</feature>
<dbReference type="Gene3D" id="3.90.550.10">
    <property type="entry name" value="Spore Coat Polysaccharide Biosynthesis Protein SpsA, Chain A"/>
    <property type="match status" value="1"/>
</dbReference>
<keyword evidence="3 11" id="KW-0328">Glycosyltransferase</keyword>
<keyword evidence="5 9" id="KW-0812">Transmembrane</keyword>
<evidence type="ECO:0000256" key="6">
    <source>
        <dbReference type="ARBA" id="ARBA00022989"/>
    </source>
</evidence>
<keyword evidence="2" id="KW-1003">Cell membrane</keyword>
<evidence type="ECO:0000256" key="8">
    <source>
        <dbReference type="ARBA" id="ARBA00038152"/>
    </source>
</evidence>
<name>A0A239D1Q1_9SPHN</name>
<evidence type="ECO:0000256" key="7">
    <source>
        <dbReference type="ARBA" id="ARBA00023136"/>
    </source>
</evidence>
<sequence>MTQMGDATHPDISLVIPVFNEEAVLPALFIRLDALMAVIRGRVEILMVDDGSRDASAAMIVKRAAADPRYRYVGLSRNFGHQAAITAGMELAAGDAVIVMDADLQDPPETVLELIARWREGYEIVHARRRSRAGETRFKLWTASLFYRGLRALTKVDIPADVGDFRLVDRRAIETFRAMPEQDRFVRGMFGWMGYRQAVVEFDRDERAAGVTKYSLGKMVRLALDGVVGFSDVPLRLALWTGAIISLGSLLYGAYVVAMAIFGAGLVSGWASLAVLVSFLSGINLLMTGIVGVYVGRTHREVKQRPLYIVARDTGGQAAAAASAPRLRRVETA</sequence>
<dbReference type="Proteomes" id="UP000198281">
    <property type="component" value="Unassembled WGS sequence"/>
</dbReference>
<reference evidence="12" key="1">
    <citation type="submission" date="2017-06" db="EMBL/GenBank/DDBJ databases">
        <authorList>
            <person name="Varghese N."/>
            <person name="Submissions S."/>
        </authorList>
    </citation>
    <scope>NUCLEOTIDE SEQUENCE [LARGE SCALE GENOMIC DNA]</scope>
    <source>
        <strain evidence="12">LNB2</strain>
    </source>
</reference>
<comment type="similarity">
    <text evidence="8">Belongs to the glycosyltransferase 2 family. GtrB subfamily.</text>
</comment>
<evidence type="ECO:0000256" key="2">
    <source>
        <dbReference type="ARBA" id="ARBA00022475"/>
    </source>
</evidence>
<keyword evidence="7 9" id="KW-0472">Membrane</keyword>
<proteinExistence type="inferred from homology"/>
<dbReference type="InterPro" id="IPR050256">
    <property type="entry name" value="Glycosyltransferase_2"/>
</dbReference>
<evidence type="ECO:0000313" key="12">
    <source>
        <dbReference type="Proteomes" id="UP000198281"/>
    </source>
</evidence>
<keyword evidence="6 9" id="KW-1133">Transmembrane helix</keyword>
<dbReference type="EMBL" id="FZOS01000003">
    <property type="protein sequence ID" value="SNS26456.1"/>
    <property type="molecule type" value="Genomic_DNA"/>
</dbReference>
<dbReference type="InterPro" id="IPR029044">
    <property type="entry name" value="Nucleotide-diphossugar_trans"/>
</dbReference>
<accession>A0A239D1Q1</accession>
<protein>
    <submittedName>
        <fullName evidence="11">Dolichol-phosphate mannosyltransferase</fullName>
    </submittedName>
</protein>
<dbReference type="PANTHER" id="PTHR48090:SF1">
    <property type="entry name" value="PROPHAGE BACTOPRENOL GLUCOSYL TRANSFERASE HOMOLOG"/>
    <property type="match status" value="1"/>
</dbReference>
<evidence type="ECO:0000313" key="11">
    <source>
        <dbReference type="EMBL" id="SNS26456.1"/>
    </source>
</evidence>
<evidence type="ECO:0000256" key="3">
    <source>
        <dbReference type="ARBA" id="ARBA00022676"/>
    </source>
</evidence>
<feature type="transmembrane region" description="Helical" evidence="9">
    <location>
        <begin position="237"/>
        <end position="264"/>
    </location>
</feature>
<dbReference type="GO" id="GO:0005886">
    <property type="term" value="C:plasma membrane"/>
    <property type="evidence" value="ECO:0007669"/>
    <property type="project" value="UniProtKB-SubCell"/>
</dbReference>
<dbReference type="CDD" id="cd04187">
    <property type="entry name" value="DPM1_like_bac"/>
    <property type="match status" value="1"/>
</dbReference>
<feature type="domain" description="Glycosyltransferase 2-like" evidence="10">
    <location>
        <begin position="13"/>
        <end position="175"/>
    </location>
</feature>
<evidence type="ECO:0000256" key="5">
    <source>
        <dbReference type="ARBA" id="ARBA00022692"/>
    </source>
</evidence>
<dbReference type="SUPFAM" id="SSF53448">
    <property type="entry name" value="Nucleotide-diphospho-sugar transferases"/>
    <property type="match status" value="1"/>
</dbReference>
<keyword evidence="4 11" id="KW-0808">Transferase</keyword>